<gene>
    <name evidence="1" type="ORF">g.1106</name>
</gene>
<feature type="non-terminal residue" evidence="1">
    <location>
        <position position="127"/>
    </location>
</feature>
<evidence type="ECO:0000313" key="1">
    <source>
        <dbReference type="EMBL" id="JAS81566.1"/>
    </source>
</evidence>
<feature type="non-terminal residue" evidence="1">
    <location>
        <position position="1"/>
    </location>
</feature>
<sequence>LDHTDPLTQRLRDILNSFWLIWSINTPTRVTATSSKAIDNVITNIPNASVTVINAAISDHFAQETIISHCSSRTQIPPSKFKRDLRSENIALFNSSLAKETWAFLNHSDSVETAFSAFHDRLVFYLN</sequence>
<dbReference type="EMBL" id="GECU01026140">
    <property type="protein sequence ID" value="JAS81566.1"/>
    <property type="molecule type" value="Transcribed_RNA"/>
</dbReference>
<protein>
    <recommendedName>
        <fullName evidence="2">Endonuclease/exonuclease/phosphatase domain-containing protein</fullName>
    </recommendedName>
</protein>
<name>A0A1B6I3Q4_9HEMI</name>
<accession>A0A1B6I3Q4</accession>
<organism evidence="1">
    <name type="scientific">Homalodisca liturata</name>
    <dbReference type="NCBI Taxonomy" id="320908"/>
    <lineage>
        <taxon>Eukaryota</taxon>
        <taxon>Metazoa</taxon>
        <taxon>Ecdysozoa</taxon>
        <taxon>Arthropoda</taxon>
        <taxon>Hexapoda</taxon>
        <taxon>Insecta</taxon>
        <taxon>Pterygota</taxon>
        <taxon>Neoptera</taxon>
        <taxon>Paraneoptera</taxon>
        <taxon>Hemiptera</taxon>
        <taxon>Auchenorrhyncha</taxon>
        <taxon>Membracoidea</taxon>
        <taxon>Cicadellidae</taxon>
        <taxon>Cicadellinae</taxon>
        <taxon>Proconiini</taxon>
        <taxon>Homalodisca</taxon>
    </lineage>
</organism>
<reference evidence="1" key="1">
    <citation type="submission" date="2015-11" db="EMBL/GenBank/DDBJ databases">
        <title>De novo transcriptome assembly of four potential Pierce s Disease insect vectors from Arizona vineyards.</title>
        <authorList>
            <person name="Tassone E.E."/>
        </authorList>
    </citation>
    <scope>NUCLEOTIDE SEQUENCE</scope>
</reference>
<dbReference type="AlphaFoldDB" id="A0A1B6I3Q4"/>
<evidence type="ECO:0008006" key="2">
    <source>
        <dbReference type="Google" id="ProtNLM"/>
    </source>
</evidence>
<proteinExistence type="predicted"/>